<feature type="region of interest" description="Disordered" evidence="1">
    <location>
        <begin position="35"/>
        <end position="103"/>
    </location>
</feature>
<evidence type="ECO:0000313" key="3">
    <source>
        <dbReference type="Proteomes" id="UP000822688"/>
    </source>
</evidence>
<proteinExistence type="predicted"/>
<name>A0A8T0IEG5_CERPU</name>
<gene>
    <name evidence="2" type="ORF">KC19_4G238700</name>
</gene>
<evidence type="ECO:0000313" key="2">
    <source>
        <dbReference type="EMBL" id="KAG0581276.1"/>
    </source>
</evidence>
<feature type="compositionally biased region" description="Basic and acidic residues" evidence="1">
    <location>
        <begin position="67"/>
        <end position="85"/>
    </location>
</feature>
<keyword evidence="3" id="KW-1185">Reference proteome</keyword>
<dbReference type="EMBL" id="CM026424">
    <property type="protein sequence ID" value="KAG0581276.1"/>
    <property type="molecule type" value="Genomic_DNA"/>
</dbReference>
<protein>
    <submittedName>
        <fullName evidence="2">Uncharacterized protein</fullName>
    </submittedName>
</protein>
<dbReference type="AlphaFoldDB" id="A0A8T0IEG5"/>
<reference evidence="2" key="1">
    <citation type="submission" date="2020-06" db="EMBL/GenBank/DDBJ databases">
        <title>WGS assembly of Ceratodon purpureus strain R40.</title>
        <authorList>
            <person name="Carey S.B."/>
            <person name="Jenkins J."/>
            <person name="Shu S."/>
            <person name="Lovell J.T."/>
            <person name="Sreedasyam A."/>
            <person name="Maumus F."/>
            <person name="Tiley G.P."/>
            <person name="Fernandez-Pozo N."/>
            <person name="Barry K."/>
            <person name="Chen C."/>
            <person name="Wang M."/>
            <person name="Lipzen A."/>
            <person name="Daum C."/>
            <person name="Saski C.A."/>
            <person name="Payton A.C."/>
            <person name="Mcbreen J.C."/>
            <person name="Conrad R.E."/>
            <person name="Kollar L.M."/>
            <person name="Olsson S."/>
            <person name="Huttunen S."/>
            <person name="Landis J.B."/>
            <person name="Wickett N.J."/>
            <person name="Johnson M.G."/>
            <person name="Rensing S.A."/>
            <person name="Grimwood J."/>
            <person name="Schmutz J."/>
            <person name="Mcdaniel S.F."/>
        </authorList>
    </citation>
    <scope>NUCLEOTIDE SEQUENCE</scope>
    <source>
        <strain evidence="2">R40</strain>
    </source>
</reference>
<sequence>MPLKYITNLQATPLGSELGTIVSKCESKKRNLTHSLQNFEPLQDNLPKKGPKSSARDRNHALASTRHWCETKQNEDSTLRRDEIQRSTGGGSETLQSLKGYLG</sequence>
<accession>A0A8T0IEG5</accession>
<dbReference type="Proteomes" id="UP000822688">
    <property type="component" value="Chromosome 4"/>
</dbReference>
<organism evidence="2 3">
    <name type="scientific">Ceratodon purpureus</name>
    <name type="common">Fire moss</name>
    <name type="synonym">Dicranum purpureum</name>
    <dbReference type="NCBI Taxonomy" id="3225"/>
    <lineage>
        <taxon>Eukaryota</taxon>
        <taxon>Viridiplantae</taxon>
        <taxon>Streptophyta</taxon>
        <taxon>Embryophyta</taxon>
        <taxon>Bryophyta</taxon>
        <taxon>Bryophytina</taxon>
        <taxon>Bryopsida</taxon>
        <taxon>Dicranidae</taxon>
        <taxon>Pseudoditrichales</taxon>
        <taxon>Ditrichaceae</taxon>
        <taxon>Ceratodon</taxon>
    </lineage>
</organism>
<comment type="caution">
    <text evidence="2">The sequence shown here is derived from an EMBL/GenBank/DDBJ whole genome shotgun (WGS) entry which is preliminary data.</text>
</comment>
<evidence type="ECO:0000256" key="1">
    <source>
        <dbReference type="SAM" id="MobiDB-lite"/>
    </source>
</evidence>